<evidence type="ECO:0000256" key="1">
    <source>
        <dbReference type="SAM" id="Coils"/>
    </source>
</evidence>
<sequence>MNPSTHIKQLFEVLGEEVFRYNLLKSEQALALQRLSDAETENQELRDKLASYEDEIEAYRDMGD</sequence>
<protein>
    <submittedName>
        <fullName evidence="2">Uncharacterized protein</fullName>
    </submittedName>
</protein>
<name>A0A0F9AWL6_9ZZZZ</name>
<feature type="coiled-coil region" evidence="1">
    <location>
        <begin position="28"/>
        <end position="62"/>
    </location>
</feature>
<proteinExistence type="predicted"/>
<evidence type="ECO:0000313" key="2">
    <source>
        <dbReference type="EMBL" id="KKL05997.1"/>
    </source>
</evidence>
<comment type="caution">
    <text evidence="2">The sequence shown here is derived from an EMBL/GenBank/DDBJ whole genome shotgun (WGS) entry which is preliminary data.</text>
</comment>
<organism evidence="2">
    <name type="scientific">marine sediment metagenome</name>
    <dbReference type="NCBI Taxonomy" id="412755"/>
    <lineage>
        <taxon>unclassified sequences</taxon>
        <taxon>metagenomes</taxon>
        <taxon>ecological metagenomes</taxon>
    </lineage>
</organism>
<dbReference type="EMBL" id="LAZR01043896">
    <property type="protein sequence ID" value="KKL05997.1"/>
    <property type="molecule type" value="Genomic_DNA"/>
</dbReference>
<keyword evidence="1" id="KW-0175">Coiled coil</keyword>
<reference evidence="2" key="1">
    <citation type="journal article" date="2015" name="Nature">
        <title>Complex archaea that bridge the gap between prokaryotes and eukaryotes.</title>
        <authorList>
            <person name="Spang A."/>
            <person name="Saw J.H."/>
            <person name="Jorgensen S.L."/>
            <person name="Zaremba-Niedzwiedzka K."/>
            <person name="Martijn J."/>
            <person name="Lind A.E."/>
            <person name="van Eijk R."/>
            <person name="Schleper C."/>
            <person name="Guy L."/>
            <person name="Ettema T.J."/>
        </authorList>
    </citation>
    <scope>NUCLEOTIDE SEQUENCE</scope>
</reference>
<accession>A0A0F9AWL6</accession>
<gene>
    <name evidence="2" type="ORF">LCGC14_2600440</name>
</gene>
<dbReference type="AlphaFoldDB" id="A0A0F9AWL6"/>